<dbReference type="AlphaFoldDB" id="A0A2N9GIR4"/>
<feature type="region of interest" description="Disordered" evidence="1">
    <location>
        <begin position="200"/>
        <end position="222"/>
    </location>
</feature>
<reference evidence="2" key="1">
    <citation type="submission" date="2018-02" db="EMBL/GenBank/DDBJ databases">
        <authorList>
            <person name="Cohen D.B."/>
            <person name="Kent A.D."/>
        </authorList>
    </citation>
    <scope>NUCLEOTIDE SEQUENCE</scope>
</reference>
<evidence type="ECO:0000256" key="1">
    <source>
        <dbReference type="SAM" id="MobiDB-lite"/>
    </source>
</evidence>
<gene>
    <name evidence="2" type="ORF">FSB_LOCUS30238</name>
</gene>
<feature type="compositionally biased region" description="Polar residues" evidence="1">
    <location>
        <begin position="205"/>
        <end position="222"/>
    </location>
</feature>
<sequence>METTMSMNFNVAHPSTNKIQASYSPRQNLEVRFRCQRGQFVVRGGDILAQDPYAFFVMSPALIPTDALLNIVLFGKDTQQSLKALSRGIAPPRAPGASPIIQDPYAFFVTSPALIPTDALLNIVLFGKDTQQSLKALSRGIAPPRAPGASPMWSKVLHMGDAPGALGGAIPRDKALRDCCVSFPKRTILSSASVGIRAGDVTGPHQDTSAMSPLHRSTPSIA</sequence>
<evidence type="ECO:0000313" key="2">
    <source>
        <dbReference type="EMBL" id="SPD02356.1"/>
    </source>
</evidence>
<dbReference type="EMBL" id="OIVN01002295">
    <property type="protein sequence ID" value="SPD02356.1"/>
    <property type="molecule type" value="Genomic_DNA"/>
</dbReference>
<accession>A0A2N9GIR4</accession>
<proteinExistence type="predicted"/>
<organism evidence="2">
    <name type="scientific">Fagus sylvatica</name>
    <name type="common">Beechnut</name>
    <dbReference type="NCBI Taxonomy" id="28930"/>
    <lineage>
        <taxon>Eukaryota</taxon>
        <taxon>Viridiplantae</taxon>
        <taxon>Streptophyta</taxon>
        <taxon>Embryophyta</taxon>
        <taxon>Tracheophyta</taxon>
        <taxon>Spermatophyta</taxon>
        <taxon>Magnoliopsida</taxon>
        <taxon>eudicotyledons</taxon>
        <taxon>Gunneridae</taxon>
        <taxon>Pentapetalae</taxon>
        <taxon>rosids</taxon>
        <taxon>fabids</taxon>
        <taxon>Fagales</taxon>
        <taxon>Fagaceae</taxon>
        <taxon>Fagus</taxon>
    </lineage>
</organism>
<protein>
    <submittedName>
        <fullName evidence="2">Uncharacterized protein</fullName>
    </submittedName>
</protein>
<name>A0A2N9GIR4_FAGSY</name>